<evidence type="ECO:0000256" key="4">
    <source>
        <dbReference type="ARBA" id="ARBA00022989"/>
    </source>
</evidence>
<keyword evidence="5 7" id="KW-0472">Membrane</keyword>
<comment type="similarity">
    <text evidence="2">Belongs to the Orai family.</text>
</comment>
<gene>
    <name evidence="8" type="ORF">PM001_LOCUS20813</name>
</gene>
<comment type="caution">
    <text evidence="8">The sequence shown here is derived from an EMBL/GenBank/DDBJ whole genome shotgun (WGS) entry which is preliminary data.</text>
</comment>
<dbReference type="Gene3D" id="1.20.140.140">
    <property type="entry name" value="Calcium release-activated calcium channel protein Orai"/>
    <property type="match status" value="1"/>
</dbReference>
<keyword evidence="6" id="KW-0175">Coiled coil</keyword>
<dbReference type="EMBL" id="CAKLBY020000222">
    <property type="protein sequence ID" value="CAK7935663.1"/>
    <property type="molecule type" value="Genomic_DNA"/>
</dbReference>
<sequence>MSAIVDAVFASYDVKNATRWREEDRRHREQEKQWREDAIRRETEWRCADLERERRVAKLESEKRLLSARLQQLQTISQLSAMLSFFSMRFLQDIRTLRIDTSPVLVILYGTISVLEFLCMLLCTLTCTLLLLAVTRFVAHTLEGEVGRLSDAELDTVSPFTNWWVTKCEHEWLLAFHLFRTAASFFLVAIALSSWIVFARSRIAAIVVSMMCLCGLLYYNFRFASRWRYIVQPTTGHRRRSISLP</sequence>
<dbReference type="Proteomes" id="UP001162060">
    <property type="component" value="Unassembled WGS sequence"/>
</dbReference>
<dbReference type="InterPro" id="IPR012446">
    <property type="entry name" value="CRAC_channel"/>
</dbReference>
<dbReference type="GO" id="GO:0016020">
    <property type="term" value="C:membrane"/>
    <property type="evidence" value="ECO:0007669"/>
    <property type="project" value="UniProtKB-SubCell"/>
</dbReference>
<feature type="coiled-coil region" evidence="6">
    <location>
        <begin position="40"/>
        <end position="76"/>
    </location>
</feature>
<keyword evidence="4 7" id="KW-1133">Transmembrane helix</keyword>
<reference evidence="8" key="1">
    <citation type="submission" date="2024-01" db="EMBL/GenBank/DDBJ databases">
        <authorList>
            <person name="Webb A."/>
        </authorList>
    </citation>
    <scope>NUCLEOTIDE SEQUENCE</scope>
    <source>
        <strain evidence="8">Pm1</strain>
    </source>
</reference>
<accession>A0AAV1UPM3</accession>
<dbReference type="AlphaFoldDB" id="A0AAV1UPM3"/>
<organism evidence="8 9">
    <name type="scientific">Peronospora matthiolae</name>
    <dbReference type="NCBI Taxonomy" id="2874970"/>
    <lineage>
        <taxon>Eukaryota</taxon>
        <taxon>Sar</taxon>
        <taxon>Stramenopiles</taxon>
        <taxon>Oomycota</taxon>
        <taxon>Peronosporomycetes</taxon>
        <taxon>Peronosporales</taxon>
        <taxon>Peronosporaceae</taxon>
        <taxon>Peronospora</taxon>
    </lineage>
</organism>
<feature type="transmembrane region" description="Helical" evidence="7">
    <location>
        <begin position="172"/>
        <end position="197"/>
    </location>
</feature>
<evidence type="ECO:0000256" key="5">
    <source>
        <dbReference type="ARBA" id="ARBA00023136"/>
    </source>
</evidence>
<comment type="subcellular location">
    <subcellularLocation>
        <location evidence="1">Membrane</location>
        <topology evidence="1">Multi-pass membrane protein</topology>
    </subcellularLocation>
</comment>
<evidence type="ECO:0000256" key="6">
    <source>
        <dbReference type="SAM" id="Coils"/>
    </source>
</evidence>
<evidence type="ECO:0000313" key="9">
    <source>
        <dbReference type="Proteomes" id="UP001162060"/>
    </source>
</evidence>
<evidence type="ECO:0000256" key="7">
    <source>
        <dbReference type="SAM" id="Phobius"/>
    </source>
</evidence>
<feature type="transmembrane region" description="Helical" evidence="7">
    <location>
        <begin position="203"/>
        <end position="221"/>
    </location>
</feature>
<evidence type="ECO:0008006" key="10">
    <source>
        <dbReference type="Google" id="ProtNLM"/>
    </source>
</evidence>
<evidence type="ECO:0000256" key="2">
    <source>
        <dbReference type="ARBA" id="ARBA00008062"/>
    </source>
</evidence>
<protein>
    <recommendedName>
        <fullName evidence="10">Copper transporter</fullName>
    </recommendedName>
</protein>
<name>A0AAV1UPM3_9STRA</name>
<evidence type="ECO:0000256" key="1">
    <source>
        <dbReference type="ARBA" id="ARBA00004141"/>
    </source>
</evidence>
<dbReference type="Pfam" id="PF07856">
    <property type="entry name" value="Orai-1"/>
    <property type="match status" value="1"/>
</dbReference>
<keyword evidence="3 7" id="KW-0812">Transmembrane</keyword>
<evidence type="ECO:0000256" key="3">
    <source>
        <dbReference type="ARBA" id="ARBA00022692"/>
    </source>
</evidence>
<evidence type="ECO:0000313" key="8">
    <source>
        <dbReference type="EMBL" id="CAK7935663.1"/>
    </source>
</evidence>
<feature type="transmembrane region" description="Helical" evidence="7">
    <location>
        <begin position="104"/>
        <end position="132"/>
    </location>
</feature>
<dbReference type="InterPro" id="IPR038350">
    <property type="entry name" value="Orai_sf"/>
</dbReference>
<proteinExistence type="inferred from homology"/>